<dbReference type="PANTHER" id="PTHR16301:SF25">
    <property type="entry name" value="PROTEIN IMPACT"/>
    <property type="match status" value="1"/>
</dbReference>
<reference evidence="4" key="1">
    <citation type="submission" date="2023-07" db="EMBL/GenBank/DDBJ databases">
        <authorList>
            <consortium name="AG Swart"/>
            <person name="Singh M."/>
            <person name="Singh A."/>
            <person name="Seah K."/>
            <person name="Emmerich C."/>
        </authorList>
    </citation>
    <scope>NUCLEOTIDE SEQUENCE</scope>
    <source>
        <strain evidence="4">DP1</strain>
    </source>
</reference>
<dbReference type="InterPro" id="IPR036956">
    <property type="entry name" value="Impact_N_sf"/>
</dbReference>
<dbReference type="Pfam" id="PF01205">
    <property type="entry name" value="Impact_N"/>
    <property type="match status" value="1"/>
</dbReference>
<evidence type="ECO:0000256" key="1">
    <source>
        <dbReference type="ARBA" id="ARBA00007665"/>
    </source>
</evidence>
<dbReference type="EMBL" id="CAMPGE010004064">
    <property type="protein sequence ID" value="CAI2362905.1"/>
    <property type="molecule type" value="Genomic_DNA"/>
</dbReference>
<sequence>MDSEFQENTSMMGKDHLESQRELYEESIPSNTNEEVIGPLQYGSEIVNEDTSQRNKEEDEEAKAVIDSISQGKVKLFKKAKFQAFSAAISHEDHVMKVQDHLDLNHSKPTNSVVAFRVVDPSSNTGISEGFDDDGEEGSGEKLLRLLQKLGVENVALIVCVWHNNMPGHLGTDFYRMVLERARDLLTALHNEVMQQENSSALGGEFVNNEAPTMERKTVESKVFNIAQAVDISKGKETTQSIKSDAHKKFLEDNSINFLPQVDKLTYKESVQNLEKAGKSLTKGHIREFLSFVRPEPIIGKLFQVIAMIKGYKNPNWSKCRDLLSNPTFKIELLSFRGRDYDSENVLKAFKIFESSAISFTQKSPRKKDFYQKFYEILPKISDGSVHVFDWIISFFKAYSGYSKFGDLQNDKIELGSDIGEITMRTKMMMRQEMKKNRKPKQIKIKQTALLSPEERADKDYYRFPDDQTEDKKTSQVKPNIGMFLQNKQMMFGDDSLIPEEGKKSSLIDYNALKRGANFLIDEEEELRKREQLEQEQADRRMIMEKNSKFKVENLPNKTELMLETLKDIDYEEQPLEVLIALAERLKKKRMDMFPDAQPM</sequence>
<comment type="similarity">
    <text evidence="1">Belongs to the IMPACT family.</text>
</comment>
<gene>
    <name evidence="4" type="ORF">ECRASSUSDP1_LOCUS4235</name>
</gene>
<evidence type="ECO:0000259" key="3">
    <source>
        <dbReference type="Pfam" id="PF01205"/>
    </source>
</evidence>
<dbReference type="PANTHER" id="PTHR16301">
    <property type="entry name" value="IMPACT-RELATED"/>
    <property type="match status" value="1"/>
</dbReference>
<comment type="caution">
    <text evidence="4">The sequence shown here is derived from an EMBL/GenBank/DDBJ whole genome shotgun (WGS) entry which is preliminary data.</text>
</comment>
<dbReference type="Gene3D" id="3.30.230.30">
    <property type="entry name" value="Impact, N-terminal domain"/>
    <property type="match status" value="1"/>
</dbReference>
<dbReference type="GO" id="GO:0005737">
    <property type="term" value="C:cytoplasm"/>
    <property type="evidence" value="ECO:0007669"/>
    <property type="project" value="TreeGrafter"/>
</dbReference>
<dbReference type="InterPro" id="IPR020568">
    <property type="entry name" value="Ribosomal_Su5_D2-typ_SF"/>
</dbReference>
<evidence type="ECO:0000313" key="4">
    <source>
        <dbReference type="EMBL" id="CAI2362905.1"/>
    </source>
</evidence>
<dbReference type="Proteomes" id="UP001295684">
    <property type="component" value="Unassembled WGS sequence"/>
</dbReference>
<dbReference type="GO" id="GO:0140469">
    <property type="term" value="P:GCN2-mediated signaling"/>
    <property type="evidence" value="ECO:0007669"/>
    <property type="project" value="TreeGrafter"/>
</dbReference>
<evidence type="ECO:0000256" key="2">
    <source>
        <dbReference type="SAM" id="MobiDB-lite"/>
    </source>
</evidence>
<feature type="domain" description="Impact N-terminal" evidence="3">
    <location>
        <begin position="78"/>
        <end position="183"/>
    </location>
</feature>
<protein>
    <recommendedName>
        <fullName evidence="3">Impact N-terminal domain-containing protein</fullName>
    </recommendedName>
</protein>
<dbReference type="InterPro" id="IPR023582">
    <property type="entry name" value="Impact"/>
</dbReference>
<dbReference type="InterPro" id="IPR001498">
    <property type="entry name" value="Impact_N"/>
</dbReference>
<evidence type="ECO:0000313" key="5">
    <source>
        <dbReference type="Proteomes" id="UP001295684"/>
    </source>
</evidence>
<dbReference type="AlphaFoldDB" id="A0AAD1U5T1"/>
<keyword evidence="5" id="KW-1185">Reference proteome</keyword>
<dbReference type="Gene3D" id="1.20.920.60">
    <property type="match status" value="1"/>
</dbReference>
<accession>A0AAD1U5T1</accession>
<feature type="region of interest" description="Disordered" evidence="2">
    <location>
        <begin position="1"/>
        <end position="59"/>
    </location>
</feature>
<dbReference type="SUPFAM" id="SSF54211">
    <property type="entry name" value="Ribosomal protein S5 domain 2-like"/>
    <property type="match status" value="1"/>
</dbReference>
<feature type="compositionally biased region" description="Basic and acidic residues" evidence="2">
    <location>
        <begin position="13"/>
        <end position="24"/>
    </location>
</feature>
<proteinExistence type="inferred from homology"/>
<feature type="compositionally biased region" description="Polar residues" evidence="2">
    <location>
        <begin position="1"/>
        <end position="11"/>
    </location>
</feature>
<organism evidence="4 5">
    <name type="scientific">Euplotes crassus</name>
    <dbReference type="NCBI Taxonomy" id="5936"/>
    <lineage>
        <taxon>Eukaryota</taxon>
        <taxon>Sar</taxon>
        <taxon>Alveolata</taxon>
        <taxon>Ciliophora</taxon>
        <taxon>Intramacronucleata</taxon>
        <taxon>Spirotrichea</taxon>
        <taxon>Hypotrichia</taxon>
        <taxon>Euplotida</taxon>
        <taxon>Euplotidae</taxon>
        <taxon>Moneuplotes</taxon>
    </lineage>
</organism>
<name>A0AAD1U5T1_EUPCR</name>
<dbReference type="GO" id="GO:0006446">
    <property type="term" value="P:regulation of translational initiation"/>
    <property type="evidence" value="ECO:0007669"/>
    <property type="project" value="TreeGrafter"/>
</dbReference>